<evidence type="ECO:0000313" key="1">
    <source>
        <dbReference type="EMBL" id="KAJ4721741.1"/>
    </source>
</evidence>
<comment type="caution">
    <text evidence="1">The sequence shown here is derived from an EMBL/GenBank/DDBJ whole genome shotgun (WGS) entry which is preliminary data.</text>
</comment>
<dbReference type="Proteomes" id="UP001164539">
    <property type="component" value="Chromosome 4"/>
</dbReference>
<sequence length="1007" mass="113368">MAEISSDEDKSAGNPNSKTIDVTKLAAAERQAFIDKLIKQTENDNIRLLQKIRIRIDKVGVKFPTIEVRYKNLCVEADCELVHGKPLPTLWNSVRSAVSDDTVAWSSRMRKDFPFEGSLRKLIKPISQEIMLEVSRREKEAGIVPNHDIDTYMKILGLDFCADTLVGDAMRRGISGGQKKRLTTGEILVGPIKALLMDEITNGLDISTSFQIIACLQHLAHITDATILISLLQPSPETFDLFDDVMLMAEGKILYHGPRETVLEFFESCGFRCPERKAVADFLQEVISRKDQEQYWDNSEVPHRYVSVDMFCKIFKDSSLGEKLDEDLSEPFDKSQTQQKNALSFDLYSLSRWEMFKSMHVQGTSPGKEKLLSLCIQNNPEKFMVAELLRTTDPGSSRALVSLETLSNIQGGEDSCVGELEEEKYKNNPASKTEKQSCKGKMTLPFEPVTVTFSDVQYHVDMPLEMRERGFSQKKLQLLSDVTGALRPGVLTALMGVSGAGKTTLLDVLAGRKTTGYIEGKIKINGYPKVQETFVRISGYCEQTDIHSPQITVLESVIFSSWMRLAPEISSKTKADALVGIPGVSGLSTEQRKRLTVAVELVANPSVIFMDEPTTGLDARAAAIVMRAIKNVADTGRTTVCTIHQPSIDIFKAFDEGISEVPKIRNKYNPATWILEVTSSSAEAELGVDFAQIYANSLLYENNKELVSKLSIPSPGSKDLHFATRFSHNAWGQFKSCLWKQNLSYWRSPSYNLTRIMHTIAASLLFGLIFWNRGKKINVQQDLFDILGSIYTSMIFLGTTNCSSVLPYVASERTVMYREKSAGMYSSWPYALAQVIVEIPYILIQAVAYVIITYPMIGYYASAYKIFWNFYAIFCTILYFSYLGMLLVSLTSNVMLASVLFSAFYTTFILFSGFLIPQPKIQKWWTWLYYATPTSWTMEGLLTSQYGDIDKEINVFVEKKTISVFLEEYFGFHRDHLASVAIALVIFPLVFASLFAFCIARLNFQRR</sequence>
<evidence type="ECO:0000313" key="2">
    <source>
        <dbReference type="Proteomes" id="UP001164539"/>
    </source>
</evidence>
<accession>A0ACC1YE51</accession>
<dbReference type="EMBL" id="CM051397">
    <property type="protein sequence ID" value="KAJ4721741.1"/>
    <property type="molecule type" value="Genomic_DNA"/>
</dbReference>
<proteinExistence type="predicted"/>
<name>A0ACC1YE51_MELAZ</name>
<protein>
    <submittedName>
        <fullName evidence="1">Pleiotropic drug resistance protein 3</fullName>
    </submittedName>
</protein>
<gene>
    <name evidence="1" type="ORF">OWV82_009395</name>
</gene>
<reference evidence="1 2" key="1">
    <citation type="journal article" date="2023" name="Science">
        <title>Complex scaffold remodeling in plant triterpene biosynthesis.</title>
        <authorList>
            <person name="De La Pena R."/>
            <person name="Hodgson H."/>
            <person name="Liu J.C."/>
            <person name="Stephenson M.J."/>
            <person name="Martin A.C."/>
            <person name="Owen C."/>
            <person name="Harkess A."/>
            <person name="Leebens-Mack J."/>
            <person name="Jimenez L.E."/>
            <person name="Osbourn A."/>
            <person name="Sattely E.S."/>
        </authorList>
    </citation>
    <scope>NUCLEOTIDE SEQUENCE [LARGE SCALE GENOMIC DNA]</scope>
    <source>
        <strain evidence="2">cv. JPN11</strain>
        <tissue evidence="1">Leaf</tissue>
    </source>
</reference>
<organism evidence="1 2">
    <name type="scientific">Melia azedarach</name>
    <name type="common">Chinaberry tree</name>
    <dbReference type="NCBI Taxonomy" id="155640"/>
    <lineage>
        <taxon>Eukaryota</taxon>
        <taxon>Viridiplantae</taxon>
        <taxon>Streptophyta</taxon>
        <taxon>Embryophyta</taxon>
        <taxon>Tracheophyta</taxon>
        <taxon>Spermatophyta</taxon>
        <taxon>Magnoliopsida</taxon>
        <taxon>eudicotyledons</taxon>
        <taxon>Gunneridae</taxon>
        <taxon>Pentapetalae</taxon>
        <taxon>rosids</taxon>
        <taxon>malvids</taxon>
        <taxon>Sapindales</taxon>
        <taxon>Meliaceae</taxon>
        <taxon>Melia</taxon>
    </lineage>
</organism>
<keyword evidence="2" id="KW-1185">Reference proteome</keyword>